<reference evidence="2 3" key="1">
    <citation type="submission" date="2018-04" db="EMBL/GenBank/DDBJ databases">
        <authorList>
            <person name="Zhang X."/>
            <person name="Yuan J."/>
            <person name="Li F."/>
            <person name="Xiang J."/>
        </authorList>
    </citation>
    <scope>NUCLEOTIDE SEQUENCE [LARGE SCALE GENOMIC DNA]</scope>
    <source>
        <tissue evidence="2">Muscle</tissue>
    </source>
</reference>
<dbReference type="Pfam" id="PF07173">
    <property type="entry name" value="GRDP-like"/>
    <property type="match status" value="1"/>
</dbReference>
<gene>
    <name evidence="2" type="ORF">C7M84_009577</name>
</gene>
<dbReference type="Proteomes" id="UP000283509">
    <property type="component" value="Unassembled WGS sequence"/>
</dbReference>
<feature type="region of interest" description="Disordered" evidence="1">
    <location>
        <begin position="109"/>
        <end position="190"/>
    </location>
</feature>
<evidence type="ECO:0000313" key="3">
    <source>
        <dbReference type="Proteomes" id="UP000283509"/>
    </source>
</evidence>
<dbReference type="InterPro" id="IPR009836">
    <property type="entry name" value="GRDP-like"/>
</dbReference>
<dbReference type="STRING" id="6689.A0A423T6A2"/>
<evidence type="ECO:0000256" key="1">
    <source>
        <dbReference type="SAM" id="MobiDB-lite"/>
    </source>
</evidence>
<evidence type="ECO:0000313" key="2">
    <source>
        <dbReference type="EMBL" id="ROT72040.1"/>
    </source>
</evidence>
<accession>A0A423T6A2</accession>
<feature type="region of interest" description="Disordered" evidence="1">
    <location>
        <begin position="201"/>
        <end position="220"/>
    </location>
</feature>
<name>A0A423T6A2_PENVA</name>
<dbReference type="AlphaFoldDB" id="A0A423T6A2"/>
<keyword evidence="3" id="KW-1185">Reference proteome</keyword>
<organism evidence="2 3">
    <name type="scientific">Penaeus vannamei</name>
    <name type="common">Whiteleg shrimp</name>
    <name type="synonym">Litopenaeus vannamei</name>
    <dbReference type="NCBI Taxonomy" id="6689"/>
    <lineage>
        <taxon>Eukaryota</taxon>
        <taxon>Metazoa</taxon>
        <taxon>Ecdysozoa</taxon>
        <taxon>Arthropoda</taxon>
        <taxon>Crustacea</taxon>
        <taxon>Multicrustacea</taxon>
        <taxon>Malacostraca</taxon>
        <taxon>Eumalacostraca</taxon>
        <taxon>Eucarida</taxon>
        <taxon>Decapoda</taxon>
        <taxon>Dendrobranchiata</taxon>
        <taxon>Penaeoidea</taxon>
        <taxon>Penaeidae</taxon>
        <taxon>Penaeus</taxon>
    </lineage>
</organism>
<feature type="region of interest" description="Disordered" evidence="1">
    <location>
        <begin position="28"/>
        <end position="81"/>
    </location>
</feature>
<comment type="caution">
    <text evidence="2">The sequence shown here is derived from an EMBL/GenBank/DDBJ whole genome shotgun (WGS) entry which is preliminary data.</text>
</comment>
<dbReference type="PANTHER" id="PTHR34365">
    <property type="entry name" value="ENOLASE (DUF1399)"/>
    <property type="match status" value="1"/>
</dbReference>
<proteinExistence type="predicted"/>
<dbReference type="EMBL" id="QCYY01002214">
    <property type="protein sequence ID" value="ROT72040.1"/>
    <property type="molecule type" value="Genomic_DNA"/>
</dbReference>
<feature type="compositionally biased region" description="Low complexity" evidence="1">
    <location>
        <begin position="143"/>
        <end position="158"/>
    </location>
</feature>
<reference evidence="2 3" key="2">
    <citation type="submission" date="2019-01" db="EMBL/GenBank/DDBJ databases">
        <title>The decoding of complex shrimp genome reveals the adaptation for benthos swimmer, frequently molting mechanism and breeding impact on genome.</title>
        <authorList>
            <person name="Sun Y."/>
            <person name="Gao Y."/>
            <person name="Yu Y."/>
        </authorList>
    </citation>
    <scope>NUCLEOTIDE SEQUENCE [LARGE SCALE GENOMIC DNA]</scope>
    <source>
        <tissue evidence="2">Muscle</tissue>
    </source>
</reference>
<protein>
    <submittedName>
        <fullName evidence="2">Uncharacterized protein</fullName>
    </submittedName>
</protein>
<dbReference type="OrthoDB" id="2684236at2759"/>
<sequence length="588" mass="65206">MADVSLYRNGGCDFPPLIWVMGSRQSGHSTTGALCAAKPSQSHSLDASQPPDAAGAADQKELSETPDAASSGAGGEAPVDAAVRPGVPSVVVVEPTSRGIEEIHLEPQVCEIRVQPPTPTRTPSEAPSLETESRTAPSAPLLPDDTSSSASPATTSKPDPAPTGHTSNTDSTDSAERRPFRPSAPDLPSYEDAVIASLAPEAGGDSRTPKAPGAAKQPSALPRVRDVRVGVNLVRAAGKLLTFLATVDAHPALYSGPLVKAALRRYERLWLPLAAKGECEGAAPPLDVHWVWLVHMLAPQHYHQDCQAVAGTQVHHRLMTSKALERARERGRRLWEAEYPEEAWDLPLDGSYAEGDAAKDAEKDSKISYDLRTAVERQSVFYYQVSLPHYRNKGFLRRSERRYRQFLALKKLHPDKFLVPCYDMDVIWHAHQVHPAIYKRDTESLLEQLLPHDDSVNDRSPGSRLVSSDTVTRGLWVPSFGSTFWREGSMYRGDPPQKHISPLPPEMEKEVHSSLYHCQILKVRCIRYTQRNQRLCGKPVYRSVAIFEVRRPSFFQVVSAAAFWNMRLRVRCSGCCIQWLRMRWRKFA</sequence>
<dbReference type="PANTHER" id="PTHR34365:SF7">
    <property type="entry name" value="GLYCINE-RICH DOMAIN-CONTAINING PROTEIN 1"/>
    <property type="match status" value="1"/>
</dbReference>